<accession>A0ACA9MKB9</accession>
<evidence type="ECO:0000313" key="1">
    <source>
        <dbReference type="EMBL" id="CAG8596468.1"/>
    </source>
</evidence>
<protein>
    <submittedName>
        <fullName evidence="1">12965_t:CDS:1</fullName>
    </submittedName>
</protein>
<proteinExistence type="predicted"/>
<evidence type="ECO:0000313" key="2">
    <source>
        <dbReference type="Proteomes" id="UP000789366"/>
    </source>
</evidence>
<dbReference type="Proteomes" id="UP000789366">
    <property type="component" value="Unassembled WGS sequence"/>
</dbReference>
<keyword evidence="2" id="KW-1185">Reference proteome</keyword>
<dbReference type="EMBL" id="CAJVPW010008735">
    <property type="protein sequence ID" value="CAG8596468.1"/>
    <property type="molecule type" value="Genomic_DNA"/>
</dbReference>
<gene>
    <name evidence="1" type="ORF">SPELUC_LOCUS6947</name>
</gene>
<feature type="non-terminal residue" evidence="1">
    <location>
        <position position="1"/>
    </location>
</feature>
<reference evidence="1" key="1">
    <citation type="submission" date="2021-06" db="EMBL/GenBank/DDBJ databases">
        <authorList>
            <person name="Kallberg Y."/>
            <person name="Tangrot J."/>
            <person name="Rosling A."/>
        </authorList>
    </citation>
    <scope>NUCLEOTIDE SEQUENCE</scope>
    <source>
        <strain evidence="1">28 12/20/2015</strain>
    </source>
</reference>
<sequence>QYFDTRWVSASEACWRIFSFNISDINPSVFRLQIHLPNQQDITFSGTSDLSNILADERNKKTMLTEYFKMNQEDPNAHNYLYHEFSQYYVWNKTTKRWKKRHQRKMIGRIYTVNLSEGERYYLRILLNNIKGATSFKDLKIINNYECTTFKESAAKRKLIETEKIYHETMQEAAQYQMPYTLRQLFATILIFGEPNNVWSLWNDNFDAMSEDFAKEGIPNNHLRVNAVLLQINNFLEQHHKTLIEYDLLLLILPSISFLNEIPKIILNELNISITTEDLTKIELLNENQKQIFNTVINHIENNRSAVIFVDGPAGIL</sequence>
<name>A0ACA9MKB9_9GLOM</name>
<organism evidence="1 2">
    <name type="scientific">Cetraspora pellucida</name>
    <dbReference type="NCBI Taxonomy" id="1433469"/>
    <lineage>
        <taxon>Eukaryota</taxon>
        <taxon>Fungi</taxon>
        <taxon>Fungi incertae sedis</taxon>
        <taxon>Mucoromycota</taxon>
        <taxon>Glomeromycotina</taxon>
        <taxon>Glomeromycetes</taxon>
        <taxon>Diversisporales</taxon>
        <taxon>Gigasporaceae</taxon>
        <taxon>Cetraspora</taxon>
    </lineage>
</organism>
<comment type="caution">
    <text evidence="1">The sequence shown here is derived from an EMBL/GenBank/DDBJ whole genome shotgun (WGS) entry which is preliminary data.</text>
</comment>